<feature type="binding site" evidence="16">
    <location>
        <position position="620"/>
    </location>
    <ligand>
        <name>ATP</name>
        <dbReference type="ChEBI" id="CHEBI:30616"/>
    </ligand>
</feature>
<evidence type="ECO:0000256" key="6">
    <source>
        <dbReference type="ARBA" id="ARBA00022692"/>
    </source>
</evidence>
<evidence type="ECO:0000256" key="18">
    <source>
        <dbReference type="SAM" id="SignalP"/>
    </source>
</evidence>
<evidence type="ECO:0000256" key="3">
    <source>
        <dbReference type="ARBA" id="ARBA00022527"/>
    </source>
</evidence>
<organism evidence="20 21">
    <name type="scientific">Hevea brasiliensis</name>
    <name type="common">Para rubber tree</name>
    <name type="synonym">Siphonia brasiliensis</name>
    <dbReference type="NCBI Taxonomy" id="3981"/>
    <lineage>
        <taxon>Eukaryota</taxon>
        <taxon>Viridiplantae</taxon>
        <taxon>Streptophyta</taxon>
        <taxon>Embryophyta</taxon>
        <taxon>Tracheophyta</taxon>
        <taxon>Spermatophyta</taxon>
        <taxon>Magnoliopsida</taxon>
        <taxon>eudicotyledons</taxon>
        <taxon>Gunneridae</taxon>
        <taxon>Pentapetalae</taxon>
        <taxon>rosids</taxon>
        <taxon>fabids</taxon>
        <taxon>Malpighiales</taxon>
        <taxon>Euphorbiaceae</taxon>
        <taxon>Crotonoideae</taxon>
        <taxon>Micrandreae</taxon>
        <taxon>Hevea</taxon>
    </lineage>
</organism>
<evidence type="ECO:0000313" key="20">
    <source>
        <dbReference type="EMBL" id="KAJ9129797.1"/>
    </source>
</evidence>
<evidence type="ECO:0000256" key="9">
    <source>
        <dbReference type="ARBA" id="ARBA00022741"/>
    </source>
</evidence>
<evidence type="ECO:0000313" key="21">
    <source>
        <dbReference type="Proteomes" id="UP001174677"/>
    </source>
</evidence>
<evidence type="ECO:0000256" key="16">
    <source>
        <dbReference type="PROSITE-ProRule" id="PRU10141"/>
    </source>
</evidence>
<dbReference type="EC" id="2.7.11.1" evidence="2"/>
<evidence type="ECO:0000256" key="14">
    <source>
        <dbReference type="ARBA" id="ARBA00047899"/>
    </source>
</evidence>
<evidence type="ECO:0000256" key="8">
    <source>
        <dbReference type="ARBA" id="ARBA00022737"/>
    </source>
</evidence>
<sequence>MDGRKAVLSITLWLIFVQLSATFRNLKLAAANNDKLAERRKLAADNSGFISIDCGVDQDYFDGETGIFYKSDKDFISTGENDYISPEYDDKDPYFGRLVQSIRFFPKGRKNCYTLRPEQGKNQNYLIRAFFKYGNYDAKNQIPKFDVYLGVNFWMTVPLLNASAWVAQEIIYFSLTDDINLCLVNTFSGTPFISALELRHLNHSIYRIESRSLTVMGRFDLGNSTNRTVRYKDDVYDRLWSTFTPDDCISLNTTSNIDVESRDNILKTPVEVLRTAAQPPSPLRSFNHTFPPAYGDNEYYACFHFAEILHISQGKPRREFTINFNGANYGPITLQYLKPLIFCSGPRKSRINGYVQFSINSTVRSDLPPILNALEIFYVMPPPVSPTDSADVDAIMAIKQTYKINKDDNWQGDPCLPSDITWTGLNCSYDGNFPRIISLNLSASKLTGKISSSFSNFKAIQSLDLSGNELTGTIPEFLAQLTNLTILNLSGNKLTGSVPQSIVQKSNNGLLQLSLDGNPHLCRTDSCEKKKQNFLLPVVASVATVVALLFLSSIFVFWRMKRQKATSQSKKEGSVISKNWSFSYSEIVSITNNFETIIGEGGFGKVYFGTLKDNTQVAVKLLSQYSRQGYKEFQAEAQLLMIVHHRNLVSLIGYCDDRHNKALIYEYMVNGNLREHLSETSGNTLNWDERIHIAADAAQGLEYLHNGCKPPIIHRDLKTSNILLNEKLQAKIADFGLSRAFTNDSGSHITTRPAGTFGYMDPEAQASGSFNKKSDVYSFGIILLELITGQSALKRDVNGEIIRIQQWVAPIIENGDIGRIVDPRLQGDFEINSAWKAVEIALSCVLNTAIRRPSMSDVLIEIKECLAIVTPYVGSQRMDRGRIRSINSLEMRSLEIDSEIAPSPR</sequence>
<dbReference type="PROSITE" id="PS50011">
    <property type="entry name" value="PROTEIN_KINASE_DOM"/>
    <property type="match status" value="1"/>
</dbReference>
<dbReference type="InterPro" id="IPR008271">
    <property type="entry name" value="Ser/Thr_kinase_AS"/>
</dbReference>
<keyword evidence="12 17" id="KW-1133">Transmembrane helix</keyword>
<accession>A0ABQ9KB53</accession>
<dbReference type="Proteomes" id="UP001174677">
    <property type="component" value="Unassembled WGS sequence"/>
</dbReference>
<evidence type="ECO:0000256" key="12">
    <source>
        <dbReference type="ARBA" id="ARBA00022989"/>
    </source>
</evidence>
<dbReference type="CDD" id="cd14066">
    <property type="entry name" value="STKc_IRAK"/>
    <property type="match status" value="1"/>
</dbReference>
<evidence type="ECO:0000256" key="1">
    <source>
        <dbReference type="ARBA" id="ARBA00004167"/>
    </source>
</evidence>
<dbReference type="EMBL" id="JARPOI010000103">
    <property type="protein sequence ID" value="KAJ9129797.1"/>
    <property type="molecule type" value="Genomic_DNA"/>
</dbReference>
<comment type="subcellular location">
    <subcellularLocation>
        <location evidence="1">Membrane</location>
        <topology evidence="1">Single-pass membrane protein</topology>
    </subcellularLocation>
</comment>
<evidence type="ECO:0000256" key="4">
    <source>
        <dbReference type="ARBA" id="ARBA00022614"/>
    </source>
</evidence>
<feature type="domain" description="Protein kinase" evidence="19">
    <location>
        <begin position="592"/>
        <end position="873"/>
    </location>
</feature>
<dbReference type="PANTHER" id="PTHR45631:SF212">
    <property type="entry name" value="PROTEIN KINASE DOMAIN-CONTAINING PROTEIN"/>
    <property type="match status" value="1"/>
</dbReference>
<keyword evidence="8" id="KW-0677">Repeat</keyword>
<comment type="caution">
    <text evidence="20">The sequence shown here is derived from an EMBL/GenBank/DDBJ whole genome shotgun (WGS) entry which is preliminary data.</text>
</comment>
<keyword evidence="4" id="KW-0433">Leucine-rich repeat</keyword>
<name>A0ABQ9KB53_HEVBR</name>
<dbReference type="PRINTS" id="PR00019">
    <property type="entry name" value="LEURICHRPT"/>
</dbReference>
<feature type="signal peptide" evidence="18">
    <location>
        <begin position="1"/>
        <end position="22"/>
    </location>
</feature>
<keyword evidence="5" id="KW-0808">Transferase</keyword>
<dbReference type="SUPFAM" id="SSF56112">
    <property type="entry name" value="Protein kinase-like (PK-like)"/>
    <property type="match status" value="1"/>
</dbReference>
<keyword evidence="9 16" id="KW-0547">Nucleotide-binding</keyword>
<keyword evidence="6 17" id="KW-0812">Transmembrane</keyword>
<gene>
    <name evidence="20" type="ORF">P3X46_035245</name>
</gene>
<dbReference type="InterPro" id="IPR001245">
    <property type="entry name" value="Ser-Thr/Tyr_kinase_cat_dom"/>
</dbReference>
<dbReference type="PROSITE" id="PS00107">
    <property type="entry name" value="PROTEIN_KINASE_ATP"/>
    <property type="match status" value="1"/>
</dbReference>
<dbReference type="InterPro" id="IPR000719">
    <property type="entry name" value="Prot_kinase_dom"/>
</dbReference>
<evidence type="ECO:0000256" key="5">
    <source>
        <dbReference type="ARBA" id="ARBA00022679"/>
    </source>
</evidence>
<dbReference type="PROSITE" id="PS00108">
    <property type="entry name" value="PROTEIN_KINASE_ST"/>
    <property type="match status" value="1"/>
</dbReference>
<dbReference type="Gene3D" id="3.80.10.10">
    <property type="entry name" value="Ribonuclease Inhibitor"/>
    <property type="match status" value="1"/>
</dbReference>
<keyword evidence="7 18" id="KW-0732">Signal</keyword>
<dbReference type="Gene3D" id="1.10.510.10">
    <property type="entry name" value="Transferase(Phosphotransferase) domain 1"/>
    <property type="match status" value="1"/>
</dbReference>
<comment type="catalytic activity">
    <reaction evidence="14">
        <text>L-threonyl-[protein] + ATP = O-phospho-L-threonyl-[protein] + ADP + H(+)</text>
        <dbReference type="Rhea" id="RHEA:46608"/>
        <dbReference type="Rhea" id="RHEA-COMP:11060"/>
        <dbReference type="Rhea" id="RHEA-COMP:11605"/>
        <dbReference type="ChEBI" id="CHEBI:15378"/>
        <dbReference type="ChEBI" id="CHEBI:30013"/>
        <dbReference type="ChEBI" id="CHEBI:30616"/>
        <dbReference type="ChEBI" id="CHEBI:61977"/>
        <dbReference type="ChEBI" id="CHEBI:456216"/>
        <dbReference type="EC" id="2.7.11.1"/>
    </reaction>
</comment>
<dbReference type="SUPFAM" id="SSF52058">
    <property type="entry name" value="L domain-like"/>
    <property type="match status" value="1"/>
</dbReference>
<dbReference type="Pfam" id="PF12819">
    <property type="entry name" value="Malectin_like"/>
    <property type="match status" value="1"/>
</dbReference>
<evidence type="ECO:0000256" key="15">
    <source>
        <dbReference type="ARBA" id="ARBA00048679"/>
    </source>
</evidence>
<keyword evidence="11 16" id="KW-0067">ATP-binding</keyword>
<feature type="chain" id="PRO_5046261304" description="non-specific serine/threonine protein kinase" evidence="18">
    <location>
        <begin position="23"/>
        <end position="905"/>
    </location>
</feature>
<evidence type="ECO:0000259" key="19">
    <source>
        <dbReference type="PROSITE" id="PS50011"/>
    </source>
</evidence>
<dbReference type="Pfam" id="PF07714">
    <property type="entry name" value="PK_Tyr_Ser-Thr"/>
    <property type="match status" value="1"/>
</dbReference>
<dbReference type="InterPro" id="IPR032675">
    <property type="entry name" value="LRR_dom_sf"/>
</dbReference>
<dbReference type="Pfam" id="PF13855">
    <property type="entry name" value="LRR_8"/>
    <property type="match status" value="1"/>
</dbReference>
<protein>
    <recommendedName>
        <fullName evidence="2">non-specific serine/threonine protein kinase</fullName>
        <ecNumber evidence="2">2.7.11.1</ecNumber>
    </recommendedName>
</protein>
<dbReference type="PANTHER" id="PTHR45631">
    <property type="entry name" value="OS07G0107800 PROTEIN-RELATED"/>
    <property type="match status" value="1"/>
</dbReference>
<proteinExistence type="predicted"/>
<evidence type="ECO:0000256" key="17">
    <source>
        <dbReference type="SAM" id="Phobius"/>
    </source>
</evidence>
<evidence type="ECO:0000256" key="2">
    <source>
        <dbReference type="ARBA" id="ARBA00012513"/>
    </source>
</evidence>
<dbReference type="Gene3D" id="3.30.200.20">
    <property type="entry name" value="Phosphorylase Kinase, domain 1"/>
    <property type="match status" value="1"/>
</dbReference>
<keyword evidence="3" id="KW-0723">Serine/threonine-protein kinase</keyword>
<evidence type="ECO:0000256" key="7">
    <source>
        <dbReference type="ARBA" id="ARBA00022729"/>
    </source>
</evidence>
<keyword evidence="10" id="KW-0418">Kinase</keyword>
<reference evidence="20 21" key="1">
    <citation type="journal article" date="2023" name="Plant Biotechnol. J.">
        <title>Chromosome-level wild Hevea brasiliensis genome provides new tools for genomic-assisted breeding and valuable loci to elevate rubber yield.</title>
        <authorList>
            <person name="Cheng H."/>
            <person name="Song X."/>
            <person name="Hu Y."/>
            <person name="Wu T."/>
            <person name="Yang Q."/>
            <person name="An Z."/>
            <person name="Feng S."/>
            <person name="Deng Z."/>
            <person name="Wu W."/>
            <person name="Zeng X."/>
            <person name="Tu M."/>
            <person name="Wang X."/>
            <person name="Huang H."/>
        </authorList>
    </citation>
    <scope>NUCLEOTIDE SEQUENCE [LARGE SCALE GENOMIC DNA]</scope>
    <source>
        <strain evidence="20">MT/VB/25A 57/8</strain>
    </source>
</reference>
<evidence type="ECO:0000256" key="11">
    <source>
        <dbReference type="ARBA" id="ARBA00022840"/>
    </source>
</evidence>
<dbReference type="InterPro" id="IPR024788">
    <property type="entry name" value="Malectin-like_Carb-bd_dom"/>
</dbReference>
<dbReference type="InterPro" id="IPR011009">
    <property type="entry name" value="Kinase-like_dom_sf"/>
</dbReference>
<evidence type="ECO:0000256" key="10">
    <source>
        <dbReference type="ARBA" id="ARBA00022777"/>
    </source>
</evidence>
<feature type="transmembrane region" description="Helical" evidence="17">
    <location>
        <begin position="534"/>
        <end position="558"/>
    </location>
</feature>
<keyword evidence="21" id="KW-1185">Reference proteome</keyword>
<evidence type="ECO:0000256" key="13">
    <source>
        <dbReference type="ARBA" id="ARBA00023136"/>
    </source>
</evidence>
<dbReference type="InterPro" id="IPR017441">
    <property type="entry name" value="Protein_kinase_ATP_BS"/>
</dbReference>
<keyword evidence="13 17" id="KW-0472">Membrane</keyword>
<comment type="catalytic activity">
    <reaction evidence="15">
        <text>L-seryl-[protein] + ATP = O-phospho-L-seryl-[protein] + ADP + H(+)</text>
        <dbReference type="Rhea" id="RHEA:17989"/>
        <dbReference type="Rhea" id="RHEA-COMP:9863"/>
        <dbReference type="Rhea" id="RHEA-COMP:11604"/>
        <dbReference type="ChEBI" id="CHEBI:15378"/>
        <dbReference type="ChEBI" id="CHEBI:29999"/>
        <dbReference type="ChEBI" id="CHEBI:30616"/>
        <dbReference type="ChEBI" id="CHEBI:83421"/>
        <dbReference type="ChEBI" id="CHEBI:456216"/>
        <dbReference type="EC" id="2.7.11.1"/>
    </reaction>
</comment>
<dbReference type="InterPro" id="IPR001611">
    <property type="entry name" value="Leu-rich_rpt"/>
</dbReference>
<dbReference type="SMART" id="SM00220">
    <property type="entry name" value="S_TKc"/>
    <property type="match status" value="1"/>
</dbReference>